<dbReference type="PANTHER" id="PTHR35037">
    <property type="entry name" value="C-TERMINAL REGION OF AIDA-LIKE PROTEIN"/>
    <property type="match status" value="1"/>
</dbReference>
<dbReference type="InterPro" id="IPR051551">
    <property type="entry name" value="Autotransporter_adhesion"/>
</dbReference>
<dbReference type="NCBIfam" id="TIGR01414">
    <property type="entry name" value="autotrans_barl"/>
    <property type="match status" value="1"/>
</dbReference>
<dbReference type="SMART" id="SM00869">
    <property type="entry name" value="Autotransporter"/>
    <property type="match status" value="1"/>
</dbReference>
<dbReference type="InterPro" id="IPR013425">
    <property type="entry name" value="Autotrns_rpt"/>
</dbReference>
<sequence>MNRIYRIVFNRSAGLWQVVGEHARGHGKSRGRSRALGAMVALAAACGSSPAWAQVTIIASGDVLPDNAAGWNAAVDLMVGNTRSGEITVLNGGRLYSAAGGIGTGPGGIGTATVTGSTSSWSVYRDLSIGAGGTGTLNLVDGGSLVVVGGGIVSLAPVAGGTGTINIGAAPGAAPALAGTLSADEIRFGAGMGTLNFNTSSSTTFSTRLASSGPGAGAINHYAGTTFLTGDSAGFQGVVTARGGQLRILDKLGSAEAKIDGGAAAGNTAGVLVAGADAEWTVSDNLFVGGTGQGWLTIQNGGLVSNRFGSVNAAQNGSAQVTVSASTWNNTLALLVGADGGGGTVSVQNQGQLTSVDGYVGRNAGGDGSVTVRGPGSAWTNSGFLRVGDMGGRGLLSIQNGGVVSNTDSYVGSMDGSVGNVEVRGGGAVWNNLGSMTLGYGLGVNSGSLTVADGGEVNVGASGTGAIALAPSAFLFYRPSGTINIGGQAGQAAAGAGVINASAIQFGAGDATLNFNHTDAGYRFSAALDSGTNSGSSHRVNQVAGTTLLSGASSGFKGRTTVSGGKLVVLGSLGGSAEVTGGTLQYGDGAVGVASNLTGDLRVAGASSTLSVQGPATLAVAGNIDLADDTILDVKAGTGGPSLRANTVTLGDGVTFKLSGIADESQLDAVLIDSTSGITGDFAAVSVGGFTGPVDYLTVNTRKSADDLQYRATYAPSWTASNNLAHGTFTLANAPDRFQLGVALTDQAANIATGWNGRTLTKAGNGTLVLSGANTYSGGTLITGGMLQVDRNENLGNATGAVVLDGGGLAVSNSFITSRAITLTQSGRVDVATGRTLLLAGGVSGGGDLIKTGAGTLHLTNGGNTYSNTRIQSGMLIGSATSVRGNVENHGTLVFQQLADGTFGGSLFGDGVLEKTGTGTLELTGNHASYSGHTKVWNGKLVVIGALGGSAQVAGGALQFGNGLGGAASRLGGNLSVAGTGSVLSVQGPATLAVAGDIGMADHTALDIAAGAGGPAITAGSVTLGDGVSLAIRGIHGASLSDVVLIETGSGITGDFGSVSVGGYAGTVDYLGVNTRKSADNLRYLASYGLSWLTGNNLAHGTFTLTDATDEFEVRAALADQAANGATGWDGRTLTKAGAGTLVLSGANSYSGGTRIDGGTLRVDRDANLGAAAAGLTFNGGTLATTGTFDISRAVTLAQAGRVDVAAGTTLGLSGEVSGNGMLVKKGSGTLSLRSGNTHAGGTMLDGGTLRIAHDSSLGAANSLLIINGGTLATTTSFGISRSIALGISPDAGFDVSAGTTLGASGAVLGGGRLVKRGAGALVLGGSNSYGGGTAILDGTLQVSRDDNLGAAGGSLTFGGGTLATTGSFSSSRVITLAQAGNVDVAAGNVLTLTGQVSGSADLVKAGAGVLRLDNAANAYRNTWVQRGSLIGDAASISGNVINDGALVFQQTVDGIFRGDVSGSGSLTASGAGRLSLTGVNTYTGGTRIEGGMLQVERDANLGATAGSLTLNAGMLATTGSFDSSRAVLLTQAGIFDVRAGTTLGLGGTVSGNGALIKGGAGTLVMSGGNDYSGGTILADGTLRVGSDASLGAAAGALVFSGGTLATTGTFDIARAVVLAQTGRFDVAAGTTLGLTSTVSDGAGLVKQGGGTLVLRGSNSHDGGTTIAGGTLQIDRDANLGDAIGGLAFHGGALATTGSFASSRAVTLAQTGRFDVAASTTLGVNGAVSGAGGLVKSGGGAMVLNGSNSYIGGTTIADGILRIGRDANLGAAAGGLTFNGGTLATTGTFDISRAVTLAQTGRVDVAAGTTLGLSGLVSGGGSLVKAGAGTLVLDGINAYGGGTRIDGGTLQIARDESLGHVTGALVFGGGALATTDSFTTSRAITLAQAGRVDVAAGTTLGLAGGVSGSGDLVKVGTGTLRLSNAGNAYGNTRIQSGTLIGNAESVRGNVDNGGMLVFEQAADGTFAGAISGSGALVKTGTGALDLTGNHAGYTGKTTVSEGKLVVQGVLGGLADVTGGVLQFGNGVAGAASSLGGNLRVAGGSTLSVQGPATLAVAGDIGLADHTVLDIAAGAGGPSITADSITLGDGVAFRLSGISSASQLDKVLIDTRSGIGGEFGSVSVGGFTGAVDYLNVNTRKSADNRQYLATYGLTWTAGNNLSHGTFTLANATGRFVVSAPLVDQVANAATGWDGRTLTKAGAGTLVLAGNNSYTGGTQLAGGTLQVDRDANLGAATGGLTFSGGTLATTGSFDTSRAITLVQAGRFDVATGTSLGLAGVVAGNGGLVKQGGGTLVLSGSNSHDGGTTIAGGTLQIDRDANLGDAIGGLTFHGGALATTGSFASSRAVTLAQTGRFDVAASTTLGVNGAVSGAGGLVKSGGGAMVLNGSNSYIGGTTIADGILRIGRDANLGAAAGGLTFNGGTLATTGTFDISRAVTLAQTGRVDVAAGTTLGLSGLVSGGGSLVKAGAGTLVLDGINAYGGGTRIDGGTLQIARDESLGHVTGALVFGGGALATTDSFTTSRAITLAQAGRVDVAAGTTLGLAGGVSGSGDLVKVGTGTLRLSNAGNAYGNTRIQSGTLIGNAESVRGNVDNGGMLVFEQAADGTFAGAISGSGALVKTGTGALDLTGNHAGYTGKTTVSEGKLVVQGVLGGLADVTGGVLQFGNGVAGAASSLGGNLRVAGGSTLSVQGPATLAVAGDIGLADHTVLDIAAGAGGPSITADSITLGDGVAFRLSGISSASQLDKVLIDTRSGIGGEFGSVSVGGFTGAVDYLNVNTRKSADNRQYLATYGLTWTAGNNLSHGTFTLANATGRFVVSAPLVDQVANAATGWDGRTLTKAGAGTLVLAGNNSYTGGTQLAGGTLQVDRDANLGAATGGLTFSGGTLATTGSFDTSRAITLVQAGRFDVAAGTLLGLAGTVAGSADLIKAGAGTLRLDNAGNTYRDTRILAGTLIANAGSLRGNVDNGGTLVFEQPVDAAYGGAISGNGAFIKNGAGTLGLTGDSSGFSGSTTINGGRLALNGRLGGSISIGAGGVLGGSGTIGSGAGSTVTVAPGGILSPGNSIGTLTVDGDLVVQPGARFEVEANPAGADADLVRVTGSAALNGGSVAHIGANGNYGLRSSYTILAADGALSGEFDAVTSDFAFLKPTLAYDYDGRRVTLDLARNDEAMISAAATRNQRASAGAIDSIGIARGHQVYDAIAKMPDDKGLLRSSFDQLSGEIHASAKTVLLQDSRYVRDAVGERLRSAVGGVAASSAPVLASAGSGQRLAPATAKGPASWIQAMGSWSHIDSDGNAARVKSSTGGFLMGADTPVSDAWRLGMMAGYSRTDFDVQDRASSGNSDNYHLGAYGGGQWGALGLRGGVAYSWHDITTRRSVSIPSFTDRLKANYDGRTAQVFADLSYRIDTSSVSFEPFANVAYVNLKTDGYTESGGAAALRAKGQTTDTTFTTLGTRASSSFELAGAQAAARGSLGWRHAFGDVNPVAAQALSAGNSFTVAGVPIAKDSAMIEAGVDVQITSRATFGLSYQGQLASSTQDHGVRAGLNIRF</sequence>
<evidence type="ECO:0000259" key="3">
    <source>
        <dbReference type="PROSITE" id="PS51208"/>
    </source>
</evidence>
<dbReference type="Gene3D" id="2.40.128.130">
    <property type="entry name" value="Autotransporter beta-domain"/>
    <property type="match status" value="1"/>
</dbReference>
<organism evidence="4 5">
    <name type="scientific">Achromobacter insolitus</name>
    <dbReference type="NCBI Taxonomy" id="217204"/>
    <lineage>
        <taxon>Bacteria</taxon>
        <taxon>Pseudomonadati</taxon>
        <taxon>Pseudomonadota</taxon>
        <taxon>Betaproteobacteria</taxon>
        <taxon>Burkholderiales</taxon>
        <taxon>Alcaligenaceae</taxon>
        <taxon>Achromobacter</taxon>
    </lineage>
</organism>
<dbReference type="InterPro" id="IPR012332">
    <property type="entry name" value="Autotransporter_pectin_lyase_C"/>
</dbReference>
<reference evidence="4 5" key="1">
    <citation type="submission" date="2020-04" db="EMBL/GenBank/DDBJ databases">
        <authorList>
            <person name="De Canck E."/>
        </authorList>
    </citation>
    <scope>NUCLEOTIDE SEQUENCE [LARGE SCALE GENOMIC DNA]</scope>
    <source>
        <strain evidence="4 5">LMG 6000</strain>
    </source>
</reference>
<dbReference type="EMBL" id="CADILH010000002">
    <property type="protein sequence ID" value="CAB3930190.1"/>
    <property type="molecule type" value="Genomic_DNA"/>
</dbReference>
<keyword evidence="1" id="KW-0732">Signal</keyword>
<dbReference type="InterPro" id="IPR024973">
    <property type="entry name" value="ESPR"/>
</dbReference>
<keyword evidence="2" id="KW-0843">Virulence</keyword>
<dbReference type="InterPro" id="IPR036709">
    <property type="entry name" value="Autotransporte_beta_dom_sf"/>
</dbReference>
<dbReference type="InterPro" id="IPR030895">
    <property type="entry name" value="T5SS_PEPC_rpt"/>
</dbReference>
<evidence type="ECO:0000313" key="4">
    <source>
        <dbReference type="EMBL" id="CAB3930190.1"/>
    </source>
</evidence>
<dbReference type="Pfam" id="PF13018">
    <property type="entry name" value="ESPR"/>
    <property type="match status" value="1"/>
</dbReference>
<gene>
    <name evidence="4" type="ORF">LMG6000_01244</name>
</gene>
<dbReference type="NCBIfam" id="TIGR04393">
    <property type="entry name" value="rpt_T5SS_PEPC"/>
    <property type="match status" value="4"/>
</dbReference>
<dbReference type="Pfam" id="PF12951">
    <property type="entry name" value="PATR"/>
    <property type="match status" value="24"/>
</dbReference>
<dbReference type="Gene3D" id="2.160.20.20">
    <property type="match status" value="9"/>
</dbReference>
<evidence type="ECO:0000256" key="2">
    <source>
        <dbReference type="ARBA" id="ARBA00023026"/>
    </source>
</evidence>
<keyword evidence="5" id="KW-1185">Reference proteome</keyword>
<dbReference type="PANTHER" id="PTHR35037:SF3">
    <property type="entry name" value="C-TERMINAL REGION OF AIDA-LIKE PROTEIN"/>
    <property type="match status" value="1"/>
</dbReference>
<dbReference type="PROSITE" id="PS51208">
    <property type="entry name" value="AUTOTRANSPORTER"/>
    <property type="match status" value="1"/>
</dbReference>
<dbReference type="SUPFAM" id="SSF51126">
    <property type="entry name" value="Pectin lyase-like"/>
    <property type="match status" value="8"/>
</dbReference>
<name>A0A6S7F5X9_9BURK</name>
<evidence type="ECO:0000256" key="1">
    <source>
        <dbReference type="ARBA" id="ARBA00022729"/>
    </source>
</evidence>
<feature type="domain" description="Autotransporter" evidence="3">
    <location>
        <begin position="3271"/>
        <end position="3547"/>
    </location>
</feature>
<protein>
    <recommendedName>
        <fullName evidence="3">Autotransporter domain-containing protein</fullName>
    </recommendedName>
</protein>
<dbReference type="Proteomes" id="UP000494183">
    <property type="component" value="Unassembled WGS sequence"/>
</dbReference>
<dbReference type="SUPFAM" id="SSF103515">
    <property type="entry name" value="Autotransporter"/>
    <property type="match status" value="1"/>
</dbReference>
<dbReference type="InterPro" id="IPR006315">
    <property type="entry name" value="OM_autotransptr_brl_dom"/>
</dbReference>
<dbReference type="RefSeq" id="WP_254604454.1">
    <property type="nucleotide sequence ID" value="NZ_CADILH010000002.1"/>
</dbReference>
<evidence type="ECO:0000313" key="5">
    <source>
        <dbReference type="Proteomes" id="UP000494183"/>
    </source>
</evidence>
<dbReference type="NCBIfam" id="TIGR02601">
    <property type="entry name" value="autotrns_rpt"/>
    <property type="match status" value="18"/>
</dbReference>
<dbReference type="GO" id="GO:0019867">
    <property type="term" value="C:outer membrane"/>
    <property type="evidence" value="ECO:0007669"/>
    <property type="project" value="InterPro"/>
</dbReference>
<dbReference type="InterPro" id="IPR005546">
    <property type="entry name" value="Autotransporte_beta"/>
</dbReference>
<accession>A0A6S7F5X9</accession>
<proteinExistence type="predicted"/>
<dbReference type="InterPro" id="IPR011050">
    <property type="entry name" value="Pectin_lyase_fold/virulence"/>
</dbReference>